<gene>
    <name evidence="1" type="ORF">R1sor_014086</name>
</gene>
<dbReference type="EMBL" id="JBJQOH010000004">
    <property type="protein sequence ID" value="KAL3687777.1"/>
    <property type="molecule type" value="Genomic_DNA"/>
</dbReference>
<name>A0ABD3HBE3_9MARC</name>
<sequence length="248" mass="27954">MYVCLIGECPRNARNAGKFEPHMLEHCFSGIDHVANERFLCTLKNRLGVRTPARLRRRSVAKPKDFVTLRRKLLARWSQTVSRKWQAFPAEAEKSALCRFGPEPKAPEHSLSTVLIDGLLLLDHRCDAGFWANKWNFELQECVLTACVKSTIAWLDDIVFDTDSEENIVLDSGDVFEDNVSHGQVTIPAPGDYIVSLSHDESSKQDNVNDLLPTPEKWIIPAVTSDDEAFQRRLSTIYVSEDGVASQP</sequence>
<dbReference type="AlphaFoldDB" id="A0ABD3HBE3"/>
<evidence type="ECO:0000313" key="2">
    <source>
        <dbReference type="Proteomes" id="UP001633002"/>
    </source>
</evidence>
<evidence type="ECO:0008006" key="3">
    <source>
        <dbReference type="Google" id="ProtNLM"/>
    </source>
</evidence>
<organism evidence="1 2">
    <name type="scientific">Riccia sorocarpa</name>
    <dbReference type="NCBI Taxonomy" id="122646"/>
    <lineage>
        <taxon>Eukaryota</taxon>
        <taxon>Viridiplantae</taxon>
        <taxon>Streptophyta</taxon>
        <taxon>Embryophyta</taxon>
        <taxon>Marchantiophyta</taxon>
        <taxon>Marchantiopsida</taxon>
        <taxon>Marchantiidae</taxon>
        <taxon>Marchantiales</taxon>
        <taxon>Ricciaceae</taxon>
        <taxon>Riccia</taxon>
    </lineage>
</organism>
<keyword evidence="2" id="KW-1185">Reference proteome</keyword>
<reference evidence="1 2" key="1">
    <citation type="submission" date="2024-09" db="EMBL/GenBank/DDBJ databases">
        <title>Chromosome-scale assembly of Riccia sorocarpa.</title>
        <authorList>
            <person name="Paukszto L."/>
        </authorList>
    </citation>
    <scope>NUCLEOTIDE SEQUENCE [LARGE SCALE GENOMIC DNA]</scope>
    <source>
        <strain evidence="1">LP-2024</strain>
        <tissue evidence="1">Aerial parts of the thallus</tissue>
    </source>
</reference>
<comment type="caution">
    <text evidence="1">The sequence shown here is derived from an EMBL/GenBank/DDBJ whole genome shotgun (WGS) entry which is preliminary data.</text>
</comment>
<evidence type="ECO:0000313" key="1">
    <source>
        <dbReference type="EMBL" id="KAL3687777.1"/>
    </source>
</evidence>
<accession>A0ABD3HBE3</accession>
<protein>
    <recommendedName>
        <fullName evidence="3">C2H2-type domain-containing protein</fullName>
    </recommendedName>
</protein>
<proteinExistence type="predicted"/>
<dbReference type="Proteomes" id="UP001633002">
    <property type="component" value="Unassembled WGS sequence"/>
</dbReference>